<reference evidence="6 7" key="1">
    <citation type="journal article" date="2017" name="PLoS Biol.">
        <title>The sea cucumber genome provides insights into morphological evolution and visceral regeneration.</title>
        <authorList>
            <person name="Zhang X."/>
            <person name="Sun L."/>
            <person name="Yuan J."/>
            <person name="Sun Y."/>
            <person name="Gao Y."/>
            <person name="Zhang L."/>
            <person name="Li S."/>
            <person name="Dai H."/>
            <person name="Hamel J.F."/>
            <person name="Liu C."/>
            <person name="Yu Y."/>
            <person name="Liu S."/>
            <person name="Lin W."/>
            <person name="Guo K."/>
            <person name="Jin S."/>
            <person name="Xu P."/>
            <person name="Storey K.B."/>
            <person name="Huan P."/>
            <person name="Zhang T."/>
            <person name="Zhou Y."/>
            <person name="Zhang J."/>
            <person name="Lin C."/>
            <person name="Li X."/>
            <person name="Xing L."/>
            <person name="Huo D."/>
            <person name="Sun M."/>
            <person name="Wang L."/>
            <person name="Mercier A."/>
            <person name="Li F."/>
            <person name="Yang H."/>
            <person name="Xiang J."/>
        </authorList>
    </citation>
    <scope>NUCLEOTIDE SEQUENCE [LARGE SCALE GENOMIC DNA]</scope>
    <source>
        <strain evidence="6">Shaxun</strain>
        <tissue evidence="6">Muscle</tissue>
    </source>
</reference>
<dbReference type="InterPro" id="IPR036259">
    <property type="entry name" value="MFS_trans_sf"/>
</dbReference>
<accession>A0A2G8LIE8</accession>
<name>A0A2G8LIE8_STIJA</name>
<keyword evidence="4 5" id="KW-0472">Membrane</keyword>
<evidence type="ECO:0000313" key="6">
    <source>
        <dbReference type="EMBL" id="PIK60024.1"/>
    </source>
</evidence>
<keyword evidence="3 5" id="KW-1133">Transmembrane helix</keyword>
<dbReference type="PANTHER" id="PTHR24064">
    <property type="entry name" value="SOLUTE CARRIER FAMILY 22 MEMBER"/>
    <property type="match status" value="1"/>
</dbReference>
<proteinExistence type="predicted"/>
<feature type="transmembrane region" description="Helical" evidence="5">
    <location>
        <begin position="359"/>
        <end position="379"/>
    </location>
</feature>
<dbReference type="Gene3D" id="1.20.1250.20">
    <property type="entry name" value="MFS general substrate transporter like domains"/>
    <property type="match status" value="1"/>
</dbReference>
<dbReference type="GO" id="GO:0016020">
    <property type="term" value="C:membrane"/>
    <property type="evidence" value="ECO:0007669"/>
    <property type="project" value="UniProtKB-SubCell"/>
</dbReference>
<keyword evidence="2 5" id="KW-0812">Transmembrane</keyword>
<evidence type="ECO:0000256" key="2">
    <source>
        <dbReference type="ARBA" id="ARBA00022692"/>
    </source>
</evidence>
<evidence type="ECO:0000313" key="7">
    <source>
        <dbReference type="Proteomes" id="UP000230750"/>
    </source>
</evidence>
<dbReference type="AlphaFoldDB" id="A0A2G8LIE8"/>
<protein>
    <submittedName>
        <fullName evidence="6">Putative solute carrier family 22 member 3</fullName>
    </submittedName>
</protein>
<dbReference type="EMBL" id="MRZV01000067">
    <property type="protein sequence ID" value="PIK60024.1"/>
    <property type="molecule type" value="Genomic_DNA"/>
</dbReference>
<dbReference type="SUPFAM" id="SSF103473">
    <property type="entry name" value="MFS general substrate transporter"/>
    <property type="match status" value="2"/>
</dbReference>
<sequence length="456" mass="50430">MDSMEIDEALEATRPLGRTQILLLIVVSLVNIQIAFLVVSVVFYAEVQPHHCALAATGYTINDSIPIQDGVLSRCEEFVEPPGEAGENTQSCSNGWEYETELYGQSIVSEWDLVCERDFLPDLSQTILFCGMAAGSIIAGPVSDKYGRKPTAIGGVILFNIIGIAVTFSPNYIVFVILRFLLATIFKLYPVNEAWTTVKRSFHFLSLDFAASPRRIYSLLCNPKVNSNTLNTLLFESLVPRHRSLIGSIPAPIFTIGLILMAGIAYLLRDWRKLPESARWLLSQGKQERAETVIRKVAKFNKSSIESITLSCNMSIEENRDVMSTTTFDQISIAENIPASDNKKNNTGSFKDLFKPPTLTVTVILTWLWISYTLGYFGFALTTGNLAGDPYLNFFLSGLIELPARILPLFIVKRGFARHVRDKSTVGALPLPSPVAELGVLVRGARMVCRGACDTI</sequence>
<gene>
    <name evidence="6" type="ORF">BSL78_03022</name>
</gene>
<dbReference type="InterPro" id="IPR011701">
    <property type="entry name" value="MFS"/>
</dbReference>
<organism evidence="6 7">
    <name type="scientific">Stichopus japonicus</name>
    <name type="common">Sea cucumber</name>
    <dbReference type="NCBI Taxonomy" id="307972"/>
    <lineage>
        <taxon>Eukaryota</taxon>
        <taxon>Metazoa</taxon>
        <taxon>Echinodermata</taxon>
        <taxon>Eleutherozoa</taxon>
        <taxon>Echinozoa</taxon>
        <taxon>Holothuroidea</taxon>
        <taxon>Aspidochirotacea</taxon>
        <taxon>Aspidochirotida</taxon>
        <taxon>Stichopodidae</taxon>
        <taxon>Apostichopus</taxon>
    </lineage>
</organism>
<dbReference type="Pfam" id="PF07690">
    <property type="entry name" value="MFS_1"/>
    <property type="match status" value="1"/>
</dbReference>
<feature type="transmembrane region" description="Helical" evidence="5">
    <location>
        <begin position="391"/>
        <end position="412"/>
    </location>
</feature>
<feature type="transmembrane region" description="Helical" evidence="5">
    <location>
        <begin position="155"/>
        <end position="182"/>
    </location>
</feature>
<feature type="transmembrane region" description="Helical" evidence="5">
    <location>
        <begin position="126"/>
        <end position="143"/>
    </location>
</feature>
<dbReference type="GO" id="GO:0022857">
    <property type="term" value="F:transmembrane transporter activity"/>
    <property type="evidence" value="ECO:0007669"/>
    <property type="project" value="InterPro"/>
</dbReference>
<dbReference type="STRING" id="307972.A0A2G8LIE8"/>
<evidence type="ECO:0000256" key="4">
    <source>
        <dbReference type="ARBA" id="ARBA00023136"/>
    </source>
</evidence>
<dbReference type="Proteomes" id="UP000230750">
    <property type="component" value="Unassembled WGS sequence"/>
</dbReference>
<evidence type="ECO:0000256" key="1">
    <source>
        <dbReference type="ARBA" id="ARBA00004141"/>
    </source>
</evidence>
<feature type="transmembrane region" description="Helical" evidence="5">
    <location>
        <begin position="21"/>
        <end position="45"/>
    </location>
</feature>
<feature type="transmembrane region" description="Helical" evidence="5">
    <location>
        <begin position="245"/>
        <end position="268"/>
    </location>
</feature>
<comment type="subcellular location">
    <subcellularLocation>
        <location evidence="1">Membrane</location>
        <topology evidence="1">Multi-pass membrane protein</topology>
    </subcellularLocation>
</comment>
<comment type="caution">
    <text evidence="6">The sequence shown here is derived from an EMBL/GenBank/DDBJ whole genome shotgun (WGS) entry which is preliminary data.</text>
</comment>
<evidence type="ECO:0000256" key="5">
    <source>
        <dbReference type="SAM" id="Phobius"/>
    </source>
</evidence>
<keyword evidence="7" id="KW-1185">Reference proteome</keyword>
<evidence type="ECO:0000256" key="3">
    <source>
        <dbReference type="ARBA" id="ARBA00022989"/>
    </source>
</evidence>
<dbReference type="OrthoDB" id="3936150at2759"/>